<feature type="non-terminal residue" evidence="1">
    <location>
        <position position="48"/>
    </location>
</feature>
<protein>
    <submittedName>
        <fullName evidence="1">15895_t:CDS:1</fullName>
    </submittedName>
</protein>
<reference evidence="1" key="1">
    <citation type="submission" date="2021-06" db="EMBL/GenBank/DDBJ databases">
        <authorList>
            <person name="Kallberg Y."/>
            <person name="Tangrot J."/>
            <person name="Rosling A."/>
        </authorList>
    </citation>
    <scope>NUCLEOTIDE SEQUENCE</scope>
    <source>
        <strain evidence="1">MA461A</strain>
    </source>
</reference>
<gene>
    <name evidence="1" type="ORF">RPERSI_LOCUS29359</name>
</gene>
<organism evidence="1 2">
    <name type="scientific">Racocetra persica</name>
    <dbReference type="NCBI Taxonomy" id="160502"/>
    <lineage>
        <taxon>Eukaryota</taxon>
        <taxon>Fungi</taxon>
        <taxon>Fungi incertae sedis</taxon>
        <taxon>Mucoromycota</taxon>
        <taxon>Glomeromycotina</taxon>
        <taxon>Glomeromycetes</taxon>
        <taxon>Diversisporales</taxon>
        <taxon>Gigasporaceae</taxon>
        <taxon>Racocetra</taxon>
    </lineage>
</organism>
<sequence>SCSSAPKMTDTLLHYTGGLVGLIILVLDIIAIFEILQSSRPVVHKLLW</sequence>
<dbReference type="EMBL" id="CAJVQC010110530">
    <property type="protein sequence ID" value="CAG8834926.1"/>
    <property type="molecule type" value="Genomic_DNA"/>
</dbReference>
<accession>A0ACA9SDL2</accession>
<proteinExistence type="predicted"/>
<evidence type="ECO:0000313" key="2">
    <source>
        <dbReference type="Proteomes" id="UP000789920"/>
    </source>
</evidence>
<feature type="non-terminal residue" evidence="1">
    <location>
        <position position="1"/>
    </location>
</feature>
<name>A0ACA9SDL2_9GLOM</name>
<dbReference type="Proteomes" id="UP000789920">
    <property type="component" value="Unassembled WGS sequence"/>
</dbReference>
<keyword evidence="2" id="KW-1185">Reference proteome</keyword>
<evidence type="ECO:0000313" key="1">
    <source>
        <dbReference type="EMBL" id="CAG8834926.1"/>
    </source>
</evidence>
<comment type="caution">
    <text evidence="1">The sequence shown here is derived from an EMBL/GenBank/DDBJ whole genome shotgun (WGS) entry which is preliminary data.</text>
</comment>